<keyword evidence="1" id="KW-0472">Membrane</keyword>
<evidence type="ECO:0000313" key="5">
    <source>
        <dbReference type="Proteomes" id="UP000065473"/>
    </source>
</evidence>
<keyword evidence="1" id="KW-1133">Transmembrane helix</keyword>
<feature type="transmembrane region" description="Helical" evidence="1">
    <location>
        <begin position="318"/>
        <end position="337"/>
    </location>
</feature>
<dbReference type="OrthoDB" id="37025at2157"/>
<feature type="transmembrane region" description="Helical" evidence="1">
    <location>
        <begin position="160"/>
        <end position="180"/>
    </location>
</feature>
<dbReference type="RefSeq" id="WP_011277863.1">
    <property type="nucleotide sequence ID" value="NZ_BHWZ01000002.1"/>
</dbReference>
<dbReference type="GeneID" id="14551513"/>
<dbReference type="EMBL" id="CP013694">
    <property type="protein sequence ID" value="ALU28751.1"/>
    <property type="molecule type" value="Genomic_DNA"/>
</dbReference>
<feature type="transmembrane region" description="Helical" evidence="1">
    <location>
        <begin position="257"/>
        <end position="282"/>
    </location>
</feature>
<organism evidence="2 5">
    <name type="scientific">Sulfolobus acidocaldarius</name>
    <dbReference type="NCBI Taxonomy" id="2285"/>
    <lineage>
        <taxon>Archaea</taxon>
        <taxon>Thermoproteota</taxon>
        <taxon>Thermoprotei</taxon>
        <taxon>Sulfolobales</taxon>
        <taxon>Sulfolobaceae</taxon>
        <taxon>Sulfolobus</taxon>
    </lineage>
</organism>
<evidence type="ECO:0008006" key="6">
    <source>
        <dbReference type="Google" id="ProtNLM"/>
    </source>
</evidence>
<evidence type="ECO:0000313" key="2">
    <source>
        <dbReference type="EMBL" id="ALU28751.1"/>
    </source>
</evidence>
<evidence type="ECO:0000313" key="3">
    <source>
        <dbReference type="EMBL" id="ALU31471.1"/>
    </source>
</evidence>
<name>A0A0U3H1J0_9CREN</name>
<dbReference type="InterPro" id="IPR036259">
    <property type="entry name" value="MFS_trans_sf"/>
</dbReference>
<feature type="transmembrane region" description="Helical" evidence="1">
    <location>
        <begin position="100"/>
        <end position="119"/>
    </location>
</feature>
<sequence>MSKQTRKRKMEAYKIAITSIIGYVIPAYLIVSSAYVVDQFSLPTWLSYVLVSIPFLGRLIGALIYQRIIRIVKSDMIFSLSLTILGIVSLLLSVTNVNYILIMWLRFTLGIIFGIIASLSIDQAVRSGNRIVIGLALSGWAIGWIFAQASYSLLDNWRSIYAVGVISLPLALLGKYTLKFKAEDHIILDNHISLYTIMIFLLTLEPSFILTLAPQILERQGELELLLLAYVLSLPMYIVNSVINYKVAFTLSGISAGIFGFLFFLTGSPILIIPLVMFGITITSVVPKVFNSKNTGASINIASIEGAVVPVVGTVSDYVAGGMTLFSMITLVAMYFGEKKILGNKSRAAV</sequence>
<keyword evidence="1" id="KW-0812">Transmembrane</keyword>
<feature type="transmembrane region" description="Helical" evidence="1">
    <location>
        <begin position="192"/>
        <end position="213"/>
    </location>
</feature>
<protein>
    <recommendedName>
        <fullName evidence="6">Transporter</fullName>
    </recommendedName>
</protein>
<evidence type="ECO:0000313" key="4">
    <source>
        <dbReference type="Proteomes" id="UP000060043"/>
    </source>
</evidence>
<feature type="transmembrane region" description="Helical" evidence="1">
    <location>
        <begin position="45"/>
        <end position="65"/>
    </location>
</feature>
<feature type="transmembrane region" description="Helical" evidence="1">
    <location>
        <begin position="77"/>
        <end position="94"/>
    </location>
</feature>
<gene>
    <name evidence="2" type="ORF">ATY89_01440</name>
    <name evidence="3" type="ORF">ATZ20_04475</name>
</gene>
<dbReference type="SUPFAM" id="SSF103473">
    <property type="entry name" value="MFS general substrate transporter"/>
    <property type="match status" value="1"/>
</dbReference>
<dbReference type="PaxDb" id="1435377-SUSAZ_04635"/>
<dbReference type="OMA" id="WAIGWIF"/>
<dbReference type="Proteomes" id="UP000065473">
    <property type="component" value="Chromosome"/>
</dbReference>
<dbReference type="EMBL" id="CP013695">
    <property type="protein sequence ID" value="ALU31471.1"/>
    <property type="molecule type" value="Genomic_DNA"/>
</dbReference>
<evidence type="ECO:0000256" key="1">
    <source>
        <dbReference type="SAM" id="Phobius"/>
    </source>
</evidence>
<feature type="transmembrane region" description="Helical" evidence="1">
    <location>
        <begin position="12"/>
        <end position="33"/>
    </location>
</feature>
<feature type="transmembrane region" description="Helical" evidence="1">
    <location>
        <begin position="225"/>
        <end position="245"/>
    </location>
</feature>
<proteinExistence type="predicted"/>
<accession>A0A0U3H1J0</accession>
<feature type="transmembrane region" description="Helical" evidence="1">
    <location>
        <begin position="131"/>
        <end position="154"/>
    </location>
</feature>
<dbReference type="Proteomes" id="UP000060043">
    <property type="component" value="Chromosome"/>
</dbReference>
<reference evidence="4 5" key="1">
    <citation type="submission" date="2015-12" db="EMBL/GenBank/DDBJ databases">
        <title>A stable core within a dynamic pangenome in Sulfolobus acidocaldarius.</title>
        <authorList>
            <person name="Anderson R."/>
            <person name="Kouris A."/>
            <person name="Seward C."/>
            <person name="Campbell K."/>
            <person name="Whitaker R."/>
        </authorList>
    </citation>
    <scope>NUCLEOTIDE SEQUENCE [LARGE SCALE GENOMIC DNA]</scope>
    <source>
        <strain evidence="2 5">GG12-C01-09</strain>
        <strain evidence="3 4">NG05B_CO5_07</strain>
    </source>
</reference>
<dbReference type="AlphaFoldDB" id="A0A0U3H1J0"/>